<dbReference type="Proteomes" id="UP000478008">
    <property type="component" value="Unassembled WGS sequence"/>
</dbReference>
<organism evidence="2 3">
    <name type="scientific">Dekkera bruxellensis</name>
    <name type="common">Brettanomyces custersii</name>
    <dbReference type="NCBI Taxonomy" id="5007"/>
    <lineage>
        <taxon>Eukaryota</taxon>
        <taxon>Fungi</taxon>
        <taxon>Dikarya</taxon>
        <taxon>Ascomycota</taxon>
        <taxon>Saccharomycotina</taxon>
        <taxon>Pichiomycetes</taxon>
        <taxon>Pichiales</taxon>
        <taxon>Pichiaceae</taxon>
        <taxon>Brettanomyces</taxon>
    </lineage>
</organism>
<reference evidence="2 3" key="1">
    <citation type="submission" date="2019-07" db="EMBL/GenBank/DDBJ databases">
        <authorList>
            <person name="Friedrich A."/>
            <person name="Schacherer J."/>
        </authorList>
    </citation>
    <scope>NUCLEOTIDE SEQUENCE [LARGE SCALE GENOMIC DNA]</scope>
</reference>
<accession>A0A7D9D375</accession>
<dbReference type="EMBL" id="CABFWN010000006">
    <property type="protein sequence ID" value="VUG20072.1"/>
    <property type="molecule type" value="Genomic_DNA"/>
</dbReference>
<feature type="transmembrane region" description="Helical" evidence="1">
    <location>
        <begin position="26"/>
        <end position="49"/>
    </location>
</feature>
<keyword evidence="1" id="KW-1133">Transmembrane helix</keyword>
<keyword evidence="1" id="KW-0472">Membrane</keyword>
<evidence type="ECO:0000313" key="3">
    <source>
        <dbReference type="Proteomes" id="UP000478008"/>
    </source>
</evidence>
<feature type="transmembrane region" description="Helical" evidence="1">
    <location>
        <begin position="293"/>
        <end position="311"/>
    </location>
</feature>
<protein>
    <submittedName>
        <fullName evidence="2">DEBR0S6_07272g1_1</fullName>
    </submittedName>
</protein>
<proteinExistence type="predicted"/>
<keyword evidence="1" id="KW-0812">Transmembrane</keyword>
<keyword evidence="3" id="KW-1185">Reference proteome</keyword>
<sequence length="573" mass="65263">MYYSSNSHPNIKYDKVKGYLCLKSRWVSTLFFDAKFWGTVLVLIFMVFLQNNEKFLTKGTLTDLAMSVVPKSHIHSNLSFDGSLLNLEYKFKSSQNYPTNLTSLLFQNYVNSTFSQLEEAVNNTIFTNYERENKTNTAIADKVEYWRSIIISNLIAQSNNIKQFQKDLNSDSWVPSSNSAQLNELNLNYTWINSLLKESSLQTNTYTKYYKNLDLVISELEALKNTTNKNITTDIRSYNKGGNFSQSKSIAFKSKNHLVSHSNVPMQISITNGTIVLSSVINSAHLNNSNSGLYFLWLIIPTILVVLQLFLTYKQYINEQNGVRALENAYISNKLEFIHEIMDSHKVMLAKTLTNWFRSNSDGLKTRISWVLSSFMGIHATLGSMIYYILLGALLHFSVYRFGSTIEYKQSIGKENGVSSLSSDKLINITSNMVPSNSEQYFTYNISPKIITFQETIRQANLGIKEILDRYNISSIMSNNYSYLSTSILDYSTSASNITSSISFQNCNENISQTESIENLVEYNLSGDNSTRYFTVTNSTKDLANNLFYYTVSLASIVCIYVASCIFYIVFHS</sequence>
<gene>
    <name evidence="2" type="ORF">DEBR0S6_07272G</name>
</gene>
<dbReference type="AlphaFoldDB" id="A0A7D9D375"/>
<evidence type="ECO:0000313" key="2">
    <source>
        <dbReference type="EMBL" id="VUG20072.1"/>
    </source>
</evidence>
<feature type="transmembrane region" description="Helical" evidence="1">
    <location>
        <begin position="368"/>
        <end position="391"/>
    </location>
</feature>
<evidence type="ECO:0000256" key="1">
    <source>
        <dbReference type="SAM" id="Phobius"/>
    </source>
</evidence>
<name>A0A7D9D375_DEKBR</name>
<feature type="transmembrane region" description="Helical" evidence="1">
    <location>
        <begin position="547"/>
        <end position="571"/>
    </location>
</feature>